<dbReference type="AlphaFoldDB" id="A0A0A9FPZ6"/>
<sequence>MSMNTTANRMEMADVYLNESTRFRSTRGSRTAAAATSTTSRLVHQCRPNHSGSTPACASPPLAAPEITSPMMMRYTVRVPKALNATNTLSNAAPARPNASPISDAYDGAPRVYRSMKSTAALARTATPAIRTTAGATPRTRMAAGIDMIPAPTTLVDTLNTAPSTDAEPPPAAPACSGSSGASADLTSLTLRPPPPAAEEAGGFLDTMVGCERGVKETEQFGACVFVFDSAARERVKIARKRPERR</sequence>
<feature type="compositionally biased region" description="Low complexity" evidence="1">
    <location>
        <begin position="174"/>
        <end position="185"/>
    </location>
</feature>
<name>A0A0A9FPZ6_ARUDO</name>
<organism evidence="2">
    <name type="scientific">Arundo donax</name>
    <name type="common">Giant reed</name>
    <name type="synonym">Donax arundinaceus</name>
    <dbReference type="NCBI Taxonomy" id="35708"/>
    <lineage>
        <taxon>Eukaryota</taxon>
        <taxon>Viridiplantae</taxon>
        <taxon>Streptophyta</taxon>
        <taxon>Embryophyta</taxon>
        <taxon>Tracheophyta</taxon>
        <taxon>Spermatophyta</taxon>
        <taxon>Magnoliopsida</taxon>
        <taxon>Liliopsida</taxon>
        <taxon>Poales</taxon>
        <taxon>Poaceae</taxon>
        <taxon>PACMAD clade</taxon>
        <taxon>Arundinoideae</taxon>
        <taxon>Arundineae</taxon>
        <taxon>Arundo</taxon>
    </lineage>
</organism>
<feature type="region of interest" description="Disordered" evidence="1">
    <location>
        <begin position="159"/>
        <end position="201"/>
    </location>
</feature>
<protein>
    <submittedName>
        <fullName evidence="2">Uncharacterized protein</fullName>
    </submittedName>
</protein>
<proteinExistence type="predicted"/>
<accession>A0A0A9FPZ6</accession>
<reference evidence="2" key="2">
    <citation type="journal article" date="2015" name="Data Brief">
        <title>Shoot transcriptome of the giant reed, Arundo donax.</title>
        <authorList>
            <person name="Barrero R.A."/>
            <person name="Guerrero F.D."/>
            <person name="Moolhuijzen P."/>
            <person name="Goolsby J.A."/>
            <person name="Tidwell J."/>
            <person name="Bellgard S.E."/>
            <person name="Bellgard M.I."/>
        </authorList>
    </citation>
    <scope>NUCLEOTIDE SEQUENCE</scope>
    <source>
        <tissue evidence="2">Shoot tissue taken approximately 20 cm above the soil surface</tissue>
    </source>
</reference>
<reference evidence="2" key="1">
    <citation type="submission" date="2014-09" db="EMBL/GenBank/DDBJ databases">
        <authorList>
            <person name="Magalhaes I.L.F."/>
            <person name="Oliveira U."/>
            <person name="Santos F.R."/>
            <person name="Vidigal T.H.D.A."/>
            <person name="Brescovit A.D."/>
            <person name="Santos A.J."/>
        </authorList>
    </citation>
    <scope>NUCLEOTIDE SEQUENCE</scope>
    <source>
        <tissue evidence="2">Shoot tissue taken approximately 20 cm above the soil surface</tissue>
    </source>
</reference>
<evidence type="ECO:0000313" key="2">
    <source>
        <dbReference type="EMBL" id="JAE14367.1"/>
    </source>
</evidence>
<dbReference type="EMBL" id="GBRH01183529">
    <property type="protein sequence ID" value="JAE14367.1"/>
    <property type="molecule type" value="Transcribed_RNA"/>
</dbReference>
<evidence type="ECO:0000256" key="1">
    <source>
        <dbReference type="SAM" id="MobiDB-lite"/>
    </source>
</evidence>